<keyword evidence="1" id="KW-0812">Transmembrane</keyword>
<feature type="transmembrane region" description="Helical" evidence="1">
    <location>
        <begin position="53"/>
        <end position="74"/>
    </location>
</feature>
<accession>A0AAD7ZEC7</accession>
<protein>
    <submittedName>
        <fullName evidence="2">Uncharacterized protein</fullName>
    </submittedName>
</protein>
<dbReference type="EMBL" id="JASPKZ010008793">
    <property type="protein sequence ID" value="KAJ9578988.1"/>
    <property type="molecule type" value="Genomic_DNA"/>
</dbReference>
<organism evidence="2 3">
    <name type="scientific">Diploptera punctata</name>
    <name type="common">Pacific beetle cockroach</name>
    <dbReference type="NCBI Taxonomy" id="6984"/>
    <lineage>
        <taxon>Eukaryota</taxon>
        <taxon>Metazoa</taxon>
        <taxon>Ecdysozoa</taxon>
        <taxon>Arthropoda</taxon>
        <taxon>Hexapoda</taxon>
        <taxon>Insecta</taxon>
        <taxon>Pterygota</taxon>
        <taxon>Neoptera</taxon>
        <taxon>Polyneoptera</taxon>
        <taxon>Dictyoptera</taxon>
        <taxon>Blattodea</taxon>
        <taxon>Blaberoidea</taxon>
        <taxon>Blaberidae</taxon>
        <taxon>Diplopterinae</taxon>
        <taxon>Diploptera</taxon>
    </lineage>
</organism>
<evidence type="ECO:0000313" key="2">
    <source>
        <dbReference type="EMBL" id="KAJ9578988.1"/>
    </source>
</evidence>
<comment type="caution">
    <text evidence="2">The sequence shown here is derived from an EMBL/GenBank/DDBJ whole genome shotgun (WGS) entry which is preliminary data.</text>
</comment>
<dbReference type="AlphaFoldDB" id="A0AAD7ZEC7"/>
<sequence>AELHCTVTVVFTNCTLTRATRDRILPQSISFGLYEFFCDGRIRFLNWVSMSQLMVGLISIVNLEVFIGVFGLGSTATESPALTFTLYGGLNEKLALFSLFHRVFKYVFGISPTLTLWKRDIKANGILICWPIIVGLSRGMPHRRNI</sequence>
<evidence type="ECO:0000313" key="3">
    <source>
        <dbReference type="Proteomes" id="UP001233999"/>
    </source>
</evidence>
<reference evidence="2" key="1">
    <citation type="journal article" date="2023" name="IScience">
        <title>Live-bearing cockroach genome reveals convergent evolutionary mechanisms linked to viviparity in insects and beyond.</title>
        <authorList>
            <person name="Fouks B."/>
            <person name="Harrison M.C."/>
            <person name="Mikhailova A.A."/>
            <person name="Marchal E."/>
            <person name="English S."/>
            <person name="Carruthers M."/>
            <person name="Jennings E.C."/>
            <person name="Chiamaka E.L."/>
            <person name="Frigard R.A."/>
            <person name="Pippel M."/>
            <person name="Attardo G.M."/>
            <person name="Benoit J.B."/>
            <person name="Bornberg-Bauer E."/>
            <person name="Tobe S.S."/>
        </authorList>
    </citation>
    <scope>NUCLEOTIDE SEQUENCE</scope>
    <source>
        <strain evidence="2">Stay&amp;Tobe</strain>
    </source>
</reference>
<feature type="non-terminal residue" evidence="2">
    <location>
        <position position="146"/>
    </location>
</feature>
<keyword evidence="3" id="KW-1185">Reference proteome</keyword>
<name>A0AAD7ZEC7_DIPPU</name>
<feature type="transmembrane region" description="Helical" evidence="1">
    <location>
        <begin position="94"/>
        <end position="117"/>
    </location>
</feature>
<dbReference type="Proteomes" id="UP001233999">
    <property type="component" value="Unassembled WGS sequence"/>
</dbReference>
<gene>
    <name evidence="2" type="ORF">L9F63_024905</name>
</gene>
<evidence type="ECO:0000256" key="1">
    <source>
        <dbReference type="SAM" id="Phobius"/>
    </source>
</evidence>
<keyword evidence="1" id="KW-0472">Membrane</keyword>
<proteinExistence type="predicted"/>
<reference evidence="2" key="2">
    <citation type="submission" date="2023-05" db="EMBL/GenBank/DDBJ databases">
        <authorList>
            <person name="Fouks B."/>
        </authorList>
    </citation>
    <scope>NUCLEOTIDE SEQUENCE</scope>
    <source>
        <strain evidence="2">Stay&amp;Tobe</strain>
        <tissue evidence="2">Testes</tissue>
    </source>
</reference>
<keyword evidence="1" id="KW-1133">Transmembrane helix</keyword>
<feature type="non-terminal residue" evidence="2">
    <location>
        <position position="1"/>
    </location>
</feature>